<feature type="transmembrane region" description="Helical" evidence="2">
    <location>
        <begin position="12"/>
        <end position="29"/>
    </location>
</feature>
<keyword evidence="2" id="KW-1133">Transmembrane helix</keyword>
<keyword evidence="2" id="KW-0812">Transmembrane</keyword>
<dbReference type="AlphaFoldDB" id="S3V0R5"/>
<sequence>MFHTLIEGLRGSGIIIRFGLIFLVFFFSLDASDFIRLKDGSTIQGKIAYEDDEKILIAENEDFIRYVDKNLVAEINYEKGRPASSRFEKKSSSESVSTGPSDIPVGPVEVRPPMYGPSPSQRSGSGTPDTSIEVIHEIVTDFIWRGLSFSGEDYDRRNNERYRAFNFVPSYQPTVTFNTPLKGFQVQFWGNFQLTERNDKDSDGRLQLYPGGPGPAYPGQGSAGSISPFSAPSPDSLNTECVYDTQTNIMNGHPQTGSTCGGQIPGFKKEQNGMKRSDGLFYAFYYNFDKTNWGTFTAGLWFYNTFNKSTSYVSPPLGASNSLAAQGVSGANNTSTQITRLAWQEYFFFWKLPFLQWANPTISFYTQFSTENAGLMAGKNYLSLTVGHEFFRGKFFRILPQVNVGYAMSNNIVDNRNGVQDVTSTFTFFFGKFFFKAANVWRPNLYLYDTDNYFGATGGYVNRNNRDGKIVDPSKVNGPANQIVLDYINGNSAFSDPVRQVLRESYLLQRIPANLFWFSIGFSQNFWYIK</sequence>
<comment type="caution">
    <text evidence="3">The sequence shown here is derived from an EMBL/GenBank/DDBJ whole genome shotgun (WGS) entry which is preliminary data.</text>
</comment>
<evidence type="ECO:0000313" key="4">
    <source>
        <dbReference type="Proteomes" id="UP000014540"/>
    </source>
</evidence>
<gene>
    <name evidence="3" type="ORF">LEP1GSC058_1203</name>
</gene>
<name>S3V0R5_9LEPT</name>
<dbReference type="RefSeq" id="WP_016547557.1">
    <property type="nucleotide sequence ID" value="NZ_AKWZ02000001.1"/>
</dbReference>
<evidence type="ECO:0000256" key="1">
    <source>
        <dbReference type="SAM" id="MobiDB-lite"/>
    </source>
</evidence>
<feature type="region of interest" description="Disordered" evidence="1">
    <location>
        <begin position="198"/>
        <end position="230"/>
    </location>
</feature>
<reference evidence="3" key="1">
    <citation type="submission" date="2013-04" db="EMBL/GenBank/DDBJ databases">
        <authorList>
            <person name="Harkins D.M."/>
            <person name="Durkin A.S."/>
            <person name="Selengut J.D."/>
            <person name="Sanka R."/>
            <person name="DePew J."/>
            <person name="Purushe J."/>
            <person name="Ahmed A."/>
            <person name="van der Linden H."/>
            <person name="Goris M.G.A."/>
            <person name="Hartskeerl R.A."/>
            <person name="Vinetz J.M."/>
            <person name="Sutton G.G."/>
            <person name="Nelson W.C."/>
            <person name="Fouts D.E."/>
        </authorList>
    </citation>
    <scope>NUCLEOTIDE SEQUENCE [LARGE SCALE GENOMIC DNA]</scope>
    <source>
        <strain evidence="3">BUT 6</strain>
    </source>
</reference>
<keyword evidence="4" id="KW-1185">Reference proteome</keyword>
<keyword evidence="2" id="KW-0472">Membrane</keyword>
<organism evidence="3 4">
    <name type="scientific">Leptospira fainei serovar Hurstbridge str. BUT 6</name>
    <dbReference type="NCBI Taxonomy" id="1193011"/>
    <lineage>
        <taxon>Bacteria</taxon>
        <taxon>Pseudomonadati</taxon>
        <taxon>Spirochaetota</taxon>
        <taxon>Spirochaetia</taxon>
        <taxon>Leptospirales</taxon>
        <taxon>Leptospiraceae</taxon>
        <taxon>Leptospira</taxon>
    </lineage>
</organism>
<feature type="compositionally biased region" description="Basic and acidic residues" evidence="1">
    <location>
        <begin position="83"/>
        <end position="92"/>
    </location>
</feature>
<protein>
    <submittedName>
        <fullName evidence="3">Uncharacterized protein</fullName>
    </submittedName>
</protein>
<feature type="compositionally biased region" description="Polar residues" evidence="1">
    <location>
        <begin position="118"/>
        <end position="129"/>
    </location>
</feature>
<evidence type="ECO:0000256" key="2">
    <source>
        <dbReference type="SAM" id="Phobius"/>
    </source>
</evidence>
<dbReference type="NCBIfam" id="NF047433">
    <property type="entry name" value="Lepto_7_Nterm"/>
    <property type="match status" value="1"/>
</dbReference>
<dbReference type="OrthoDB" id="343291at2"/>
<proteinExistence type="predicted"/>
<accession>S3V0R5</accession>
<dbReference type="Proteomes" id="UP000014540">
    <property type="component" value="Unassembled WGS sequence"/>
</dbReference>
<dbReference type="STRING" id="1193011.LEP1GSC058_1203"/>
<evidence type="ECO:0000313" key="3">
    <source>
        <dbReference type="EMBL" id="EPG76281.1"/>
    </source>
</evidence>
<dbReference type="EMBL" id="AKWZ02000001">
    <property type="protein sequence ID" value="EPG76281.1"/>
    <property type="molecule type" value="Genomic_DNA"/>
</dbReference>
<feature type="region of interest" description="Disordered" evidence="1">
    <location>
        <begin position="83"/>
        <end position="129"/>
    </location>
</feature>